<dbReference type="PANTHER" id="PTHR11567:SF211">
    <property type="entry name" value="PROSTATIC ACID PHOSPHATASE"/>
    <property type="match status" value="1"/>
</dbReference>
<dbReference type="GO" id="GO:0003993">
    <property type="term" value="F:acid phosphatase activity"/>
    <property type="evidence" value="ECO:0007669"/>
    <property type="project" value="UniProtKB-EC"/>
</dbReference>
<evidence type="ECO:0000256" key="5">
    <source>
        <dbReference type="ARBA" id="ARBA00022801"/>
    </source>
</evidence>
<evidence type="ECO:0000256" key="6">
    <source>
        <dbReference type="ARBA" id="ARBA00023157"/>
    </source>
</evidence>
<dbReference type="InterPro" id="IPR029033">
    <property type="entry name" value="His_PPase_superfam"/>
</dbReference>
<keyword evidence="7" id="KW-0325">Glycoprotein</keyword>
<dbReference type="PROSITE" id="PS00616">
    <property type="entry name" value="HIS_ACID_PHOSPHAT_1"/>
    <property type="match status" value="1"/>
</dbReference>
<keyword evidence="4" id="KW-0732">Signal</keyword>
<sequence>MTIYGNRIDTTSEEEDFNNDKLVLLHTLWRHGERSPIYLFPKKHNHDSGGLDDEEDWLNGLGELTMNGLIQHYKLGRRLRHKYIKKIPFLSKIYDPNEVHIRSTKTHRTIQSARANMVGMFGNVKKYKVKEDPLFEQIQVEIIPEKINQLMHNLNACPRRVELWEYLVRTPEFQRYLNYYKNLFNELSKYAGEEVTYKHLLYEMEDLLRIEVENGYNLTREEKVFEEQVFEANHKIYRFMNGLGLSTYEGIKFDEEIPKTGSGKLLWDIIGNMQEKVNCLLNNTALEECESVLKKKYFVFSGHDSTISSLFAAFGFKHTDFNLDGFPMHASCITIELWMKPDKSTYIRAYYLRRHTPSIEITYDITGCENGCSLDSYVKHQFSRDKMK</sequence>
<accession>A0A914C1Q4</accession>
<dbReference type="Pfam" id="PF00328">
    <property type="entry name" value="His_Phos_2"/>
    <property type="match status" value="1"/>
</dbReference>
<comment type="similarity">
    <text evidence="2">Belongs to the histidine acid phosphatase family.</text>
</comment>
<proteinExistence type="inferred from homology"/>
<keyword evidence="5" id="KW-0378">Hydrolase</keyword>
<evidence type="ECO:0000256" key="1">
    <source>
        <dbReference type="ARBA" id="ARBA00000032"/>
    </source>
</evidence>
<dbReference type="PANTHER" id="PTHR11567">
    <property type="entry name" value="ACID PHOSPHATASE-RELATED"/>
    <property type="match status" value="1"/>
</dbReference>
<keyword evidence="6" id="KW-1015">Disulfide bond</keyword>
<dbReference type="Proteomes" id="UP000887540">
    <property type="component" value="Unplaced"/>
</dbReference>
<protein>
    <recommendedName>
        <fullName evidence="3">acid phosphatase</fullName>
        <ecNumber evidence="3">3.1.3.2</ecNumber>
    </recommendedName>
</protein>
<evidence type="ECO:0000313" key="8">
    <source>
        <dbReference type="Proteomes" id="UP000887540"/>
    </source>
</evidence>
<dbReference type="Gene3D" id="3.40.50.1240">
    <property type="entry name" value="Phosphoglycerate mutase-like"/>
    <property type="match status" value="1"/>
</dbReference>
<name>A0A914C1Q4_9BILA</name>
<organism evidence="8 9">
    <name type="scientific">Acrobeloides nanus</name>
    <dbReference type="NCBI Taxonomy" id="290746"/>
    <lineage>
        <taxon>Eukaryota</taxon>
        <taxon>Metazoa</taxon>
        <taxon>Ecdysozoa</taxon>
        <taxon>Nematoda</taxon>
        <taxon>Chromadorea</taxon>
        <taxon>Rhabditida</taxon>
        <taxon>Tylenchina</taxon>
        <taxon>Cephalobomorpha</taxon>
        <taxon>Cephaloboidea</taxon>
        <taxon>Cephalobidae</taxon>
        <taxon>Acrobeloides</taxon>
    </lineage>
</organism>
<dbReference type="InterPro" id="IPR033379">
    <property type="entry name" value="Acid_Pase_AS"/>
</dbReference>
<reference evidence="9" key="1">
    <citation type="submission" date="2022-11" db="UniProtKB">
        <authorList>
            <consortium name="WormBaseParasite"/>
        </authorList>
    </citation>
    <scope>IDENTIFICATION</scope>
</reference>
<comment type="catalytic activity">
    <reaction evidence="1">
        <text>a phosphate monoester + H2O = an alcohol + phosphate</text>
        <dbReference type="Rhea" id="RHEA:15017"/>
        <dbReference type="ChEBI" id="CHEBI:15377"/>
        <dbReference type="ChEBI" id="CHEBI:30879"/>
        <dbReference type="ChEBI" id="CHEBI:43474"/>
        <dbReference type="ChEBI" id="CHEBI:67140"/>
        <dbReference type="EC" id="3.1.3.2"/>
    </reaction>
</comment>
<evidence type="ECO:0000256" key="3">
    <source>
        <dbReference type="ARBA" id="ARBA00012646"/>
    </source>
</evidence>
<dbReference type="SUPFAM" id="SSF53254">
    <property type="entry name" value="Phosphoglycerate mutase-like"/>
    <property type="match status" value="1"/>
</dbReference>
<dbReference type="EC" id="3.1.3.2" evidence="3"/>
<evidence type="ECO:0000256" key="2">
    <source>
        <dbReference type="ARBA" id="ARBA00005375"/>
    </source>
</evidence>
<dbReference type="AlphaFoldDB" id="A0A914C1Q4"/>
<dbReference type="WBParaSite" id="ACRNAN_Path_1531.g5974.t1">
    <property type="protein sequence ID" value="ACRNAN_Path_1531.g5974.t1"/>
    <property type="gene ID" value="ACRNAN_Path_1531.g5974"/>
</dbReference>
<keyword evidence="8" id="KW-1185">Reference proteome</keyword>
<evidence type="ECO:0000256" key="7">
    <source>
        <dbReference type="ARBA" id="ARBA00023180"/>
    </source>
</evidence>
<dbReference type="InterPro" id="IPR000560">
    <property type="entry name" value="His_Pase_clade-2"/>
</dbReference>
<evidence type="ECO:0000313" key="9">
    <source>
        <dbReference type="WBParaSite" id="ACRNAN_Path_1531.g5974.t1"/>
    </source>
</evidence>
<dbReference type="CDD" id="cd07061">
    <property type="entry name" value="HP_HAP_like"/>
    <property type="match status" value="1"/>
</dbReference>
<dbReference type="InterPro" id="IPR050645">
    <property type="entry name" value="Histidine_acid_phosphatase"/>
</dbReference>
<evidence type="ECO:0000256" key="4">
    <source>
        <dbReference type="ARBA" id="ARBA00022729"/>
    </source>
</evidence>